<dbReference type="SUPFAM" id="SSF140741">
    <property type="entry name" value="RUN domain-like"/>
    <property type="match status" value="1"/>
</dbReference>
<dbReference type="InterPro" id="IPR025258">
    <property type="entry name" value="RH_dom"/>
</dbReference>
<evidence type="ECO:0000256" key="4">
    <source>
        <dbReference type="ARBA" id="ARBA00023006"/>
    </source>
</evidence>
<gene>
    <name evidence="7" type="ORF">SPHA_30688</name>
</gene>
<dbReference type="PANTHER" id="PTHR45971:SF1">
    <property type="entry name" value="RUBICON, ISOFORM A"/>
    <property type="match status" value="1"/>
</dbReference>
<feature type="region of interest" description="Disordered" evidence="5">
    <location>
        <begin position="542"/>
        <end position="601"/>
    </location>
</feature>
<dbReference type="CDD" id="cd17686">
    <property type="entry name" value="RUN_RUBCN"/>
    <property type="match status" value="1"/>
</dbReference>
<dbReference type="AlphaFoldDB" id="A0A812C1B7"/>
<dbReference type="GO" id="GO:1901981">
    <property type="term" value="F:phosphatidylinositol phosphate binding"/>
    <property type="evidence" value="ECO:0007669"/>
    <property type="project" value="TreeGrafter"/>
</dbReference>
<evidence type="ECO:0000313" key="8">
    <source>
        <dbReference type="Proteomes" id="UP000597762"/>
    </source>
</evidence>
<dbReference type="Pfam" id="PF02759">
    <property type="entry name" value="RUN"/>
    <property type="match status" value="1"/>
</dbReference>
<dbReference type="GO" id="GO:0005770">
    <property type="term" value="C:late endosome"/>
    <property type="evidence" value="ECO:0007669"/>
    <property type="project" value="UniProtKB-SubCell"/>
</dbReference>
<dbReference type="EMBL" id="CAHIKZ030001236">
    <property type="protein sequence ID" value="CAE1257262.1"/>
    <property type="molecule type" value="Genomic_DNA"/>
</dbReference>
<feature type="domain" description="RUN" evidence="6">
    <location>
        <begin position="41"/>
        <end position="170"/>
    </location>
</feature>
<keyword evidence="4" id="KW-0072">Autophagy</keyword>
<dbReference type="Gene3D" id="1.20.58.900">
    <property type="match status" value="1"/>
</dbReference>
<organism evidence="7 8">
    <name type="scientific">Acanthosepion pharaonis</name>
    <name type="common">Pharaoh cuttlefish</name>
    <name type="synonym">Sepia pharaonis</name>
    <dbReference type="NCBI Taxonomy" id="158019"/>
    <lineage>
        <taxon>Eukaryota</taxon>
        <taxon>Metazoa</taxon>
        <taxon>Spiralia</taxon>
        <taxon>Lophotrochozoa</taxon>
        <taxon>Mollusca</taxon>
        <taxon>Cephalopoda</taxon>
        <taxon>Coleoidea</taxon>
        <taxon>Decapodiformes</taxon>
        <taxon>Sepiida</taxon>
        <taxon>Sepiina</taxon>
        <taxon>Sepiidae</taxon>
        <taxon>Acanthosepion</taxon>
    </lineage>
</organism>
<accession>A0A812C1B7</accession>
<evidence type="ECO:0000256" key="5">
    <source>
        <dbReference type="SAM" id="MobiDB-lite"/>
    </source>
</evidence>
<feature type="region of interest" description="Disordered" evidence="5">
    <location>
        <begin position="200"/>
        <end position="225"/>
    </location>
</feature>
<comment type="caution">
    <text evidence="7">The sequence shown here is derived from an EMBL/GenBank/DDBJ whole genome shotgun (WGS) entry which is preliminary data.</text>
</comment>
<dbReference type="Proteomes" id="UP000597762">
    <property type="component" value="Unassembled WGS sequence"/>
</dbReference>
<dbReference type="OrthoDB" id="10067503at2759"/>
<comment type="subcellular location">
    <subcellularLocation>
        <location evidence="1">Late endosome</location>
    </subcellularLocation>
</comment>
<evidence type="ECO:0000256" key="2">
    <source>
        <dbReference type="ARBA" id="ARBA00022553"/>
    </source>
</evidence>
<evidence type="ECO:0000313" key="7">
    <source>
        <dbReference type="EMBL" id="CAE1257262.1"/>
    </source>
</evidence>
<dbReference type="InterPro" id="IPR004012">
    <property type="entry name" value="Run_dom"/>
</dbReference>
<keyword evidence="8" id="KW-1185">Reference proteome</keyword>
<feature type="compositionally biased region" description="Polar residues" evidence="5">
    <location>
        <begin position="355"/>
        <end position="370"/>
    </location>
</feature>
<feature type="region of interest" description="Disordered" evidence="5">
    <location>
        <begin position="349"/>
        <end position="387"/>
    </location>
</feature>
<evidence type="ECO:0000256" key="1">
    <source>
        <dbReference type="ARBA" id="ARBA00004603"/>
    </source>
</evidence>
<dbReference type="Pfam" id="PF21054">
    <property type="entry name" value="RUBC_PIKBD"/>
    <property type="match status" value="1"/>
</dbReference>
<dbReference type="InterPro" id="IPR048569">
    <property type="entry name" value="RUBC_PIKBD"/>
</dbReference>
<protein>
    <submittedName>
        <fullName evidence="7">RUBCN</fullName>
    </submittedName>
</protein>
<dbReference type="SMART" id="SM00593">
    <property type="entry name" value="RUN"/>
    <property type="match status" value="1"/>
</dbReference>
<feature type="compositionally biased region" description="Basic and acidic residues" evidence="5">
    <location>
        <begin position="309"/>
        <end position="324"/>
    </location>
</feature>
<keyword evidence="2" id="KW-0597">Phosphoprotein</keyword>
<dbReference type="Pfam" id="PF13901">
    <property type="entry name" value="RH_dom"/>
    <property type="match status" value="1"/>
</dbReference>
<dbReference type="GO" id="GO:0006914">
    <property type="term" value="P:autophagy"/>
    <property type="evidence" value="ECO:0007669"/>
    <property type="project" value="UniProtKB-KW"/>
</dbReference>
<dbReference type="SMART" id="SM01175">
    <property type="entry name" value="DUF4206"/>
    <property type="match status" value="1"/>
</dbReference>
<feature type="compositionally biased region" description="Basic and acidic residues" evidence="5">
    <location>
        <begin position="208"/>
        <end position="217"/>
    </location>
</feature>
<sequence length="984" mass="110890">MASQNKKKAEYKNQRNRHHELLMGLKSTVEGLLATPTSNVWSTYGGLDRVCLQLEKIFTHRLLDKSEVNDFWPFIKEVKWQDPVLDPFIERINRSSPNQDGFSKGQVWLRESLHYHTISNQLNTLVHNQEILLQYYHEDAFLCNPKYVQALLICLYSIERNKVTLLAEINPVLLTLRSKLNENKPSEPVAQSAPLPIRNHRASSVYDGMERTKREKTPPYASPKRARALLGYSQAQAVPIPSSEEIGGRAKDAMRSVLDRSGADSPVESPPRSFSFYDSINSDPLLNFEFTGTRSELSLSTSHLANIESKPRDGSPPESKDCVDGKTSCITDKQITEKSHSLVKSLSLDDGHTCDLTTSTQEGKLTQNSKPAPVPANPPTSTLNPEQTSLHVPLKVKPAKTNSPKPSHKRCRSDIPFVKDSHTIPSRTNLLTTKSNSFTTDDKTAQNKAAYQQPDLVYSSKGHFLTHPAPGQSLMSFLSSQDFHTCANLDRENAHFSISEILISAIEQMKWKHVIAPPNSSDLEDGDSDEEIQRLKQRIRIRRRERMKEKARGFPAFSDGRTDTPSPSADTSSTNTSSSSSPCTSMLPLLQSDSSESSDGIDDQEIELSITDRSENSSLLKSSGLSLSMASLYSDADLFQRNMPAEKMSVSSAFESCNSSQVSAESVAISLLKKFSEKQLPKASDLQWMVSEKDAPQALLPLPNSYPISPDDGEYADLRNRTRLRGNLEWAPPRPQIIFSIHSSSKRSVTIPKQNYRCAGCGTRVEPAYMKRFRYCEYLGKYFCQCCHTNASAFIPGRILQKWDFSKYYVSKFSFDLLAKIFNEPFFNLEDINPVLYRKVKALENIKQFRQQLVHLATLMKICRHASTTIYPEIEKLPTHLMREIHTYSIADLIRVKNGELLPLLKNIVTTGISHVKECEHCQCLGFICELCNNEHDIIFPFQLSKAINCPDCKACYHQNCFIPQKCPKCARIAMRGVESEHNY</sequence>
<feature type="compositionally biased region" description="Low complexity" evidence="5">
    <location>
        <begin position="563"/>
        <end position="598"/>
    </location>
</feature>
<feature type="region of interest" description="Disordered" evidence="5">
    <location>
        <begin position="306"/>
        <end position="325"/>
    </location>
</feature>
<evidence type="ECO:0000256" key="3">
    <source>
        <dbReference type="ARBA" id="ARBA00022753"/>
    </source>
</evidence>
<proteinExistence type="predicted"/>
<keyword evidence="3" id="KW-0967">Endosome</keyword>
<name>A0A812C1B7_ACAPH</name>
<reference evidence="7" key="1">
    <citation type="submission" date="2021-01" db="EMBL/GenBank/DDBJ databases">
        <authorList>
            <person name="Li R."/>
            <person name="Bekaert M."/>
        </authorList>
    </citation>
    <scope>NUCLEOTIDE SEQUENCE</scope>
    <source>
        <strain evidence="7">Farmed</strain>
    </source>
</reference>
<dbReference type="InterPro" id="IPR052428">
    <property type="entry name" value="Autophagy_HostDef_Reg"/>
</dbReference>
<dbReference type="InterPro" id="IPR037213">
    <property type="entry name" value="Run_dom_sf"/>
</dbReference>
<evidence type="ECO:0000259" key="6">
    <source>
        <dbReference type="PROSITE" id="PS50826"/>
    </source>
</evidence>
<dbReference type="PANTHER" id="PTHR45971">
    <property type="entry name" value="PHOX (PX) DOMAIN-CONTAINING PROTEIN"/>
    <property type="match status" value="1"/>
</dbReference>
<dbReference type="PROSITE" id="PS50826">
    <property type="entry name" value="RUN"/>
    <property type="match status" value="1"/>
</dbReference>